<dbReference type="EMBL" id="HM071004">
    <property type="protein sequence ID" value="ADI59525.1"/>
    <property type="molecule type" value="Genomic_DNA"/>
</dbReference>
<dbReference type="Pfam" id="PF00550">
    <property type="entry name" value="PP-binding"/>
    <property type="match status" value="1"/>
</dbReference>
<accession>D7RK31</accession>
<dbReference type="Gene3D" id="1.10.1200.10">
    <property type="entry name" value="ACP-like"/>
    <property type="match status" value="1"/>
</dbReference>
<evidence type="ECO:0000313" key="2">
    <source>
        <dbReference type="EMBL" id="ADI59525.1"/>
    </source>
</evidence>
<dbReference type="PROSITE" id="PS50075">
    <property type="entry name" value="CARRIER"/>
    <property type="match status" value="1"/>
</dbReference>
<reference evidence="2" key="1">
    <citation type="journal article" date="2010" name="ChemBioChem">
        <title>Biosynthesis of the myxobacterial antibiotic corallopyronin A.</title>
        <authorList>
            <person name="Erol O."/>
            <person name="Schaberle T.F."/>
            <person name="Schmitz A."/>
            <person name="Rachid S."/>
            <person name="Gurgui C."/>
            <person name="El Omari M."/>
            <person name="Lohr F."/>
            <person name="Kehraus S."/>
            <person name="Piel J."/>
            <person name="Muller R."/>
            <person name="Konig G.M."/>
        </authorList>
    </citation>
    <scope>NUCLEOTIDE SEQUENCE</scope>
    <source>
        <strain evidence="2">B035</strain>
    </source>
</reference>
<evidence type="ECO:0000259" key="1">
    <source>
        <dbReference type="PROSITE" id="PS50075"/>
    </source>
</evidence>
<organism evidence="2">
    <name type="scientific">Corallococcus coralloides</name>
    <name type="common">Myxococcus coralloides</name>
    <dbReference type="NCBI Taxonomy" id="184914"/>
    <lineage>
        <taxon>Bacteria</taxon>
        <taxon>Pseudomonadati</taxon>
        <taxon>Myxococcota</taxon>
        <taxon>Myxococcia</taxon>
        <taxon>Myxococcales</taxon>
        <taxon>Cystobacterineae</taxon>
        <taxon>Myxococcaceae</taxon>
        <taxon>Corallococcus</taxon>
    </lineage>
</organism>
<feature type="domain" description="Carrier" evidence="1">
    <location>
        <begin position="4"/>
        <end position="78"/>
    </location>
</feature>
<sequence length="83" mass="8895">MGPDAIFSIVRGHAATVLSISPDSVPFDGRLVDLGANSIDRLEIVTMTMESLGLKFSLVELSHVDNIRDLVGFFHAKAQRGAA</sequence>
<dbReference type="KEGG" id="ag:ADI59525"/>
<protein>
    <submittedName>
        <fullName evidence="2">CorC</fullName>
    </submittedName>
</protein>
<name>D7RK31_CORCK</name>
<proteinExistence type="predicted"/>
<dbReference type="InterPro" id="IPR036736">
    <property type="entry name" value="ACP-like_sf"/>
</dbReference>
<dbReference type="SUPFAM" id="SSF47336">
    <property type="entry name" value="ACP-like"/>
    <property type="match status" value="1"/>
</dbReference>
<dbReference type="InterPro" id="IPR009081">
    <property type="entry name" value="PP-bd_ACP"/>
</dbReference>
<gene>
    <name evidence="2" type="primary">corC</name>
</gene>
<dbReference type="AlphaFoldDB" id="D7RK31"/>